<dbReference type="EMBL" id="BKCJ010062356">
    <property type="protein sequence ID" value="GEW53172.1"/>
    <property type="molecule type" value="Genomic_DNA"/>
</dbReference>
<name>A0A699GWA4_TANCI</name>
<protein>
    <submittedName>
        <fullName evidence="1">Uncharacterized protein</fullName>
    </submittedName>
</protein>
<dbReference type="AlphaFoldDB" id="A0A699GWA4"/>
<reference evidence="1" key="1">
    <citation type="journal article" date="2019" name="Sci. Rep.">
        <title>Draft genome of Tanacetum cinerariifolium, the natural source of mosquito coil.</title>
        <authorList>
            <person name="Yamashiro T."/>
            <person name="Shiraishi A."/>
            <person name="Satake H."/>
            <person name="Nakayama K."/>
        </authorList>
    </citation>
    <scope>NUCLEOTIDE SEQUENCE</scope>
</reference>
<organism evidence="1">
    <name type="scientific">Tanacetum cinerariifolium</name>
    <name type="common">Dalmatian daisy</name>
    <name type="synonym">Chrysanthemum cinerariifolium</name>
    <dbReference type="NCBI Taxonomy" id="118510"/>
    <lineage>
        <taxon>Eukaryota</taxon>
        <taxon>Viridiplantae</taxon>
        <taxon>Streptophyta</taxon>
        <taxon>Embryophyta</taxon>
        <taxon>Tracheophyta</taxon>
        <taxon>Spermatophyta</taxon>
        <taxon>Magnoliopsida</taxon>
        <taxon>eudicotyledons</taxon>
        <taxon>Gunneridae</taxon>
        <taxon>Pentapetalae</taxon>
        <taxon>asterids</taxon>
        <taxon>campanulids</taxon>
        <taxon>Asterales</taxon>
        <taxon>Asteraceae</taxon>
        <taxon>Asteroideae</taxon>
        <taxon>Anthemideae</taxon>
        <taxon>Anthemidinae</taxon>
        <taxon>Tanacetum</taxon>
    </lineage>
</organism>
<accession>A0A699GWA4</accession>
<comment type="caution">
    <text evidence="1">The sequence shown here is derived from an EMBL/GenBank/DDBJ whole genome shotgun (WGS) entry which is preliminary data.</text>
</comment>
<gene>
    <name evidence="1" type="ORF">Tci_225148</name>
</gene>
<proteinExistence type="predicted"/>
<evidence type="ECO:0000313" key="1">
    <source>
        <dbReference type="EMBL" id="GEW53172.1"/>
    </source>
</evidence>
<sequence length="252" mass="29249">MHTTMVLERVKTMKIQAGVQVSRPGELRRHLQLWKHFGRLYYVVIVLVRNVVNMDKDPATLLLIGNGFQATANAIINYRKAKIAVREGVTRLIFGVKEINLREEQVPYWTTLGKQESYTPRPSMNGIGAWPPYYVKRDFANYHLLGEWEIARDAELNLFTKVLVFRRMVELLGVIPINLKGNMWDSEDLIENMIDWNKPPKRGDGACHAKIRLIELNGEEFNKTFQSIPTTRKFFRKENPSEIIDLGHFHDS</sequence>